<comment type="caution">
    <text evidence="2">The sequence shown here is derived from an EMBL/GenBank/DDBJ whole genome shotgun (WGS) entry which is preliminary data.</text>
</comment>
<accession>A0A941J2T1</accession>
<feature type="region of interest" description="Disordered" evidence="1">
    <location>
        <begin position="46"/>
        <end position="78"/>
    </location>
</feature>
<keyword evidence="3" id="KW-1185">Reference proteome</keyword>
<evidence type="ECO:0000313" key="2">
    <source>
        <dbReference type="EMBL" id="MBR8641942.1"/>
    </source>
</evidence>
<reference evidence="2 3" key="1">
    <citation type="submission" date="2021-04" db="EMBL/GenBank/DDBJ databases">
        <title>Characterization of the biosynthetic gene cluster of new lipopeptides with antitumor activity in the genome of the marine Streptomyces PHM034.</title>
        <authorList>
            <person name="Ceniceros A."/>
            <person name="Canedo L."/>
            <person name="Mendez C."/>
            <person name="Olano C."/>
            <person name="Schleissner C."/>
            <person name="Cuevas C."/>
            <person name="De La Calle F."/>
            <person name="Salas J.A."/>
        </authorList>
    </citation>
    <scope>NUCLEOTIDE SEQUENCE [LARGE SCALE GENOMIC DNA]</scope>
    <source>
        <strain evidence="2 3">PHM034</strain>
    </source>
</reference>
<organism evidence="2 3">
    <name type="scientific">Streptomyces tuirus</name>
    <dbReference type="NCBI Taxonomy" id="68278"/>
    <lineage>
        <taxon>Bacteria</taxon>
        <taxon>Bacillati</taxon>
        <taxon>Actinomycetota</taxon>
        <taxon>Actinomycetes</taxon>
        <taxon>Kitasatosporales</taxon>
        <taxon>Streptomycetaceae</taxon>
        <taxon>Streptomyces</taxon>
    </lineage>
</organism>
<proteinExistence type="predicted"/>
<gene>
    <name evidence="2" type="ORF">KEF29_27945</name>
</gene>
<name>A0A941J2T1_9ACTN</name>
<dbReference type="Proteomes" id="UP000682308">
    <property type="component" value="Unassembled WGS sequence"/>
</dbReference>
<evidence type="ECO:0000313" key="3">
    <source>
        <dbReference type="Proteomes" id="UP000682308"/>
    </source>
</evidence>
<evidence type="ECO:0000256" key="1">
    <source>
        <dbReference type="SAM" id="MobiDB-lite"/>
    </source>
</evidence>
<sequence>MARHLRPGGRYRNRPVSSVTGMKPAVCNRAANLALRFRVTSSPMPKIAMKSSHTTPAMMKSKDSPPARKPRTAQPTVTPRAAYPMRFSALLPVRSKLIRALSSSKASGTRGGSDTPSPALGYCAQFCAARALACGLGSGRISMVSAPLRPLLCRTSAYS</sequence>
<protein>
    <submittedName>
        <fullName evidence="2">Uncharacterized protein</fullName>
    </submittedName>
</protein>
<dbReference type="AlphaFoldDB" id="A0A941J2T1"/>
<dbReference type="EMBL" id="JAGTPG010000002">
    <property type="protein sequence ID" value="MBR8641942.1"/>
    <property type="molecule type" value="Genomic_DNA"/>
</dbReference>